<evidence type="ECO:0000313" key="2">
    <source>
        <dbReference type="EMBL" id="KAL3389386.1"/>
    </source>
</evidence>
<dbReference type="PANTHER" id="PTHR19372:SF7">
    <property type="entry name" value="SULFITE OXIDASE, MITOCHONDRIAL"/>
    <property type="match status" value="1"/>
</dbReference>
<keyword evidence="3" id="KW-1185">Reference proteome</keyword>
<reference evidence="2 3" key="1">
    <citation type="journal article" date="2024" name="bioRxiv">
        <title>A reference genome for Trichogramma kaykai: A tiny desert-dwelling parasitoid wasp with competing sex-ratio distorters.</title>
        <authorList>
            <person name="Culotta J."/>
            <person name="Lindsey A.R."/>
        </authorList>
    </citation>
    <scope>NUCLEOTIDE SEQUENCE [LARGE SCALE GENOMIC DNA]</scope>
    <source>
        <strain evidence="2 3">KSX58</strain>
    </source>
</reference>
<dbReference type="Pfam" id="PF00174">
    <property type="entry name" value="Oxidored_molyb"/>
    <property type="match status" value="1"/>
</dbReference>
<evidence type="ECO:0000313" key="3">
    <source>
        <dbReference type="Proteomes" id="UP001627154"/>
    </source>
</evidence>
<dbReference type="Gene3D" id="3.90.420.10">
    <property type="entry name" value="Oxidoreductase, molybdopterin-binding domain"/>
    <property type="match status" value="1"/>
</dbReference>
<proteinExistence type="predicted"/>
<dbReference type="InterPro" id="IPR008335">
    <property type="entry name" value="Mopterin_OxRdtase_euk"/>
</dbReference>
<protein>
    <recommendedName>
        <fullName evidence="1">Oxidoreductase molybdopterin-binding domain-containing protein</fullName>
    </recommendedName>
</protein>
<dbReference type="InterPro" id="IPR000572">
    <property type="entry name" value="OxRdtase_Mopterin-bd_dom"/>
</dbReference>
<accession>A0ABD2W968</accession>
<dbReference type="PRINTS" id="PR00407">
    <property type="entry name" value="EUMOPTERIN"/>
</dbReference>
<sequence>MKTDAVMFTFNALLGIAKRIAVDNTLVSSTIYGTILPVIEAKKFDILLAYEMNGQSISPEHGYPVRVVIPQLPGRKNVKWLWKIILEK</sequence>
<gene>
    <name evidence="2" type="ORF">TKK_015614</name>
</gene>
<dbReference type="EMBL" id="JBJJXI010000123">
    <property type="protein sequence ID" value="KAL3389386.1"/>
    <property type="molecule type" value="Genomic_DNA"/>
</dbReference>
<name>A0ABD2W968_9HYME</name>
<dbReference type="SUPFAM" id="SSF56524">
    <property type="entry name" value="Oxidoreductase molybdopterin-binding domain"/>
    <property type="match status" value="1"/>
</dbReference>
<dbReference type="AlphaFoldDB" id="A0ABD2W968"/>
<evidence type="ECO:0000259" key="1">
    <source>
        <dbReference type="Pfam" id="PF00174"/>
    </source>
</evidence>
<organism evidence="2 3">
    <name type="scientific">Trichogramma kaykai</name>
    <dbReference type="NCBI Taxonomy" id="54128"/>
    <lineage>
        <taxon>Eukaryota</taxon>
        <taxon>Metazoa</taxon>
        <taxon>Ecdysozoa</taxon>
        <taxon>Arthropoda</taxon>
        <taxon>Hexapoda</taxon>
        <taxon>Insecta</taxon>
        <taxon>Pterygota</taxon>
        <taxon>Neoptera</taxon>
        <taxon>Endopterygota</taxon>
        <taxon>Hymenoptera</taxon>
        <taxon>Apocrita</taxon>
        <taxon>Proctotrupomorpha</taxon>
        <taxon>Chalcidoidea</taxon>
        <taxon>Trichogrammatidae</taxon>
        <taxon>Trichogramma</taxon>
    </lineage>
</organism>
<dbReference type="Proteomes" id="UP001627154">
    <property type="component" value="Unassembled WGS sequence"/>
</dbReference>
<dbReference type="InterPro" id="IPR036374">
    <property type="entry name" value="OxRdtase_Mopterin-bd_sf"/>
</dbReference>
<comment type="caution">
    <text evidence="2">The sequence shown here is derived from an EMBL/GenBank/DDBJ whole genome shotgun (WGS) entry which is preliminary data.</text>
</comment>
<feature type="domain" description="Oxidoreductase molybdopterin-binding" evidence="1">
    <location>
        <begin position="28"/>
        <end position="86"/>
    </location>
</feature>
<dbReference type="PANTHER" id="PTHR19372">
    <property type="entry name" value="SULFITE REDUCTASE"/>
    <property type="match status" value="1"/>
</dbReference>